<dbReference type="PANTHER" id="PTHR33406:SF13">
    <property type="entry name" value="MEMBRANE PROTEIN YDFJ"/>
    <property type="match status" value="1"/>
</dbReference>
<sequence length="845" mass="94668">MKPTQSLTEGLFNRIVLKHPKIVLIAIFIFIAFMSYQAKNFRLDASADTLILEDDQDLRNTRDVIKRYGEQNFVVVTYTPKVDVFSPKTLGRIAQLQDDLNALEGVSSVLSLLDVPLLESPPIPLKELATNIITLRSPKVDLVLAKIEFQNSPIYQNMIVSPDLKTTALQVLFPVDQAAKDLLERRTTLRDKKRTVTLNPEEKKELLQVQANFQKHNDAMKVVRHRNITQIRAVMDGYRTDSELFLGGVSMIADDLITFIKKDLKLFGIGVLFFLILILKIIFGRTRWIVIPLLCCFFSTLAMAGFLGLFGWEVTVISSNFVSLQLIITMAMTIHLIVRYRELEEAQPEATNEALISQSVVAMFKPCLYAALTTIAGFASLVMSNILPVINFGWMMIAGITVSLLLTFLIFPVVLIFLDKAVSEVSKKPTFPLTTILANFTAQRGTLIIVSSGIAFLFSLVGISRLIVENSFIDYFKKSTEIYQGMKLIDQNLGGTTPLDVIINFDTPNNTAPDPITNTPAPNDEGDEFGDFDEFEDAENADKYWFTEAKMAQIKKIQTYLDGIPETGKVLSLGTMLQVAEKLNDGKVLDNFELAVLYEKLPPDIRALILTPYVSIADNQARFAIRVRDSEPTLKRDIFLKKIYYDLTHDLGLKPENVQITGMMVLYNNMLQSLFDSQIKTLGVTVSALIFMFLILFRSFKFSVIAIMPNLLSISIVLGMMGWLGIPLDMMTITIAAISVGIAVDDTIHYIHRFKREFQTDRNYIQAMHRSHESIGQAMYYTSITIVIGFSILTLSNFIPSIYFGLLTGLAMVIALIAAMTLLPQLIILIKPLGPEGSQQSTTEA</sequence>
<keyword evidence="2" id="KW-1003">Cell membrane</keyword>
<evidence type="ECO:0000259" key="7">
    <source>
        <dbReference type="PROSITE" id="PS50156"/>
    </source>
</evidence>
<dbReference type="GO" id="GO:0005886">
    <property type="term" value="C:plasma membrane"/>
    <property type="evidence" value="ECO:0007669"/>
    <property type="project" value="UniProtKB-SubCell"/>
</dbReference>
<dbReference type="SUPFAM" id="SSF82866">
    <property type="entry name" value="Multidrug efflux transporter AcrB transmembrane domain"/>
    <property type="match status" value="2"/>
</dbReference>
<feature type="domain" description="SSD" evidence="7">
    <location>
        <begin position="702"/>
        <end position="829"/>
    </location>
</feature>
<reference evidence="8" key="1">
    <citation type="submission" date="2018-06" db="EMBL/GenBank/DDBJ databases">
        <authorList>
            <person name="Zhirakovskaya E."/>
        </authorList>
    </citation>
    <scope>NUCLEOTIDE SEQUENCE</scope>
</reference>
<feature type="transmembrane region" description="Helical" evidence="6">
    <location>
        <begin position="802"/>
        <end position="823"/>
    </location>
</feature>
<protein>
    <submittedName>
        <fullName evidence="8">Exporter protein, RND family</fullName>
    </submittedName>
</protein>
<dbReference type="EMBL" id="UOGF01000108">
    <property type="protein sequence ID" value="VAX33406.1"/>
    <property type="molecule type" value="Genomic_DNA"/>
</dbReference>
<evidence type="ECO:0000256" key="5">
    <source>
        <dbReference type="ARBA" id="ARBA00023136"/>
    </source>
</evidence>
<dbReference type="AlphaFoldDB" id="A0A3B1CS21"/>
<evidence type="ECO:0000256" key="1">
    <source>
        <dbReference type="ARBA" id="ARBA00004651"/>
    </source>
</evidence>
<feature type="transmembrane region" description="Helical" evidence="6">
    <location>
        <begin position="367"/>
        <end position="387"/>
    </location>
</feature>
<evidence type="ECO:0000313" key="8">
    <source>
        <dbReference type="EMBL" id="VAX33406.1"/>
    </source>
</evidence>
<evidence type="ECO:0000256" key="2">
    <source>
        <dbReference type="ARBA" id="ARBA00022475"/>
    </source>
</evidence>
<dbReference type="Pfam" id="PF03176">
    <property type="entry name" value="MMPL"/>
    <property type="match status" value="2"/>
</dbReference>
<name>A0A3B1CS21_9ZZZZ</name>
<feature type="transmembrane region" description="Helical" evidence="6">
    <location>
        <begin position="266"/>
        <end position="283"/>
    </location>
</feature>
<organism evidence="8">
    <name type="scientific">hydrothermal vent metagenome</name>
    <dbReference type="NCBI Taxonomy" id="652676"/>
    <lineage>
        <taxon>unclassified sequences</taxon>
        <taxon>metagenomes</taxon>
        <taxon>ecological metagenomes</taxon>
    </lineage>
</organism>
<feature type="transmembrane region" description="Helical" evidence="6">
    <location>
        <begin position="447"/>
        <end position="468"/>
    </location>
</feature>
<feature type="transmembrane region" description="Helical" evidence="6">
    <location>
        <begin position="393"/>
        <end position="418"/>
    </location>
</feature>
<feature type="transmembrane region" description="Helical" evidence="6">
    <location>
        <begin position="316"/>
        <end position="338"/>
    </location>
</feature>
<dbReference type="Gene3D" id="1.20.1640.10">
    <property type="entry name" value="Multidrug efflux transporter AcrB transmembrane domain"/>
    <property type="match status" value="2"/>
</dbReference>
<feature type="transmembrane region" description="Helical" evidence="6">
    <location>
        <begin position="704"/>
        <end position="724"/>
    </location>
</feature>
<feature type="transmembrane region" description="Helical" evidence="6">
    <location>
        <begin position="679"/>
        <end position="697"/>
    </location>
</feature>
<dbReference type="PRINTS" id="PR00702">
    <property type="entry name" value="ACRIFLAVINRP"/>
</dbReference>
<feature type="transmembrane region" description="Helical" evidence="6">
    <location>
        <begin position="290"/>
        <end position="310"/>
    </location>
</feature>
<evidence type="ECO:0000256" key="3">
    <source>
        <dbReference type="ARBA" id="ARBA00022692"/>
    </source>
</evidence>
<evidence type="ECO:0000256" key="4">
    <source>
        <dbReference type="ARBA" id="ARBA00022989"/>
    </source>
</evidence>
<dbReference type="InterPro" id="IPR001036">
    <property type="entry name" value="Acrflvin-R"/>
</dbReference>
<proteinExistence type="predicted"/>
<keyword evidence="4 6" id="KW-1133">Transmembrane helix</keyword>
<dbReference type="GO" id="GO:0022857">
    <property type="term" value="F:transmembrane transporter activity"/>
    <property type="evidence" value="ECO:0007669"/>
    <property type="project" value="InterPro"/>
</dbReference>
<accession>A0A3B1CS21</accession>
<dbReference type="PROSITE" id="PS50156">
    <property type="entry name" value="SSD"/>
    <property type="match status" value="1"/>
</dbReference>
<dbReference type="PANTHER" id="PTHR33406">
    <property type="entry name" value="MEMBRANE PROTEIN MJ1562-RELATED"/>
    <property type="match status" value="1"/>
</dbReference>
<dbReference type="InterPro" id="IPR000731">
    <property type="entry name" value="SSD"/>
</dbReference>
<feature type="transmembrane region" description="Helical" evidence="6">
    <location>
        <begin position="21"/>
        <end position="38"/>
    </location>
</feature>
<feature type="transmembrane region" description="Helical" evidence="6">
    <location>
        <begin position="778"/>
        <end position="796"/>
    </location>
</feature>
<evidence type="ECO:0000256" key="6">
    <source>
        <dbReference type="SAM" id="Phobius"/>
    </source>
</evidence>
<comment type="subcellular location">
    <subcellularLocation>
        <location evidence="1">Cell membrane</location>
        <topology evidence="1">Multi-pass membrane protein</topology>
    </subcellularLocation>
</comment>
<keyword evidence="3 6" id="KW-0812">Transmembrane</keyword>
<gene>
    <name evidence="8" type="ORF">MNBD_NITROSPIRAE01-472</name>
</gene>
<dbReference type="InterPro" id="IPR050545">
    <property type="entry name" value="Mycobact_MmpL"/>
</dbReference>
<keyword evidence="5 6" id="KW-0472">Membrane</keyword>
<dbReference type="InterPro" id="IPR004869">
    <property type="entry name" value="MMPL_dom"/>
</dbReference>